<dbReference type="GO" id="GO:0006281">
    <property type="term" value="P:DNA repair"/>
    <property type="evidence" value="ECO:0007669"/>
    <property type="project" value="UniProtKB-UniRule"/>
</dbReference>
<keyword evidence="8" id="KW-0378">Hydrolase</keyword>
<dbReference type="Gene3D" id="2.40.50.140">
    <property type="entry name" value="Nucleic acid-binding proteins"/>
    <property type="match status" value="1"/>
</dbReference>
<dbReference type="InterPro" id="IPR003583">
    <property type="entry name" value="Hlx-hairpin-Hlx_DNA-bd_motif"/>
</dbReference>
<feature type="region of interest" description="Domain III" evidence="6">
    <location>
        <begin position="147"/>
        <end position="190"/>
    </location>
</feature>
<dbReference type="Pfam" id="PF01330">
    <property type="entry name" value="RuvA_N"/>
    <property type="match status" value="1"/>
</dbReference>
<dbReference type="HAMAP" id="MF_00031">
    <property type="entry name" value="DNA_HJ_migration_RuvA"/>
    <property type="match status" value="1"/>
</dbReference>
<dbReference type="SMART" id="SM00278">
    <property type="entry name" value="HhH1"/>
    <property type="match status" value="2"/>
</dbReference>
<gene>
    <name evidence="6" type="primary">ruvA</name>
    <name evidence="8" type="ORF">UX31_C0004G0040</name>
</gene>
<dbReference type="InterPro" id="IPR012340">
    <property type="entry name" value="NA-bd_OB-fold"/>
</dbReference>
<dbReference type="GO" id="GO:0009378">
    <property type="term" value="F:four-way junction helicase activity"/>
    <property type="evidence" value="ECO:0007669"/>
    <property type="project" value="InterPro"/>
</dbReference>
<keyword evidence="2 6" id="KW-0227">DNA damage</keyword>
<comment type="similarity">
    <text evidence="6">Belongs to the RuvA family.</text>
</comment>
<evidence type="ECO:0000256" key="5">
    <source>
        <dbReference type="ARBA" id="ARBA00023204"/>
    </source>
</evidence>
<keyword evidence="8" id="KW-0067">ATP-binding</keyword>
<evidence type="ECO:0000259" key="7">
    <source>
        <dbReference type="SMART" id="SM00278"/>
    </source>
</evidence>
<dbReference type="SUPFAM" id="SSF46929">
    <property type="entry name" value="DNA helicase RuvA subunit, C-terminal domain"/>
    <property type="match status" value="1"/>
</dbReference>
<organism evidence="8 9">
    <name type="scientific">Candidatus Nomurabacteria bacterium GW2011_GWA1_46_11</name>
    <dbReference type="NCBI Taxonomy" id="1618732"/>
    <lineage>
        <taxon>Bacteria</taxon>
        <taxon>Candidatus Nomuraibacteriota</taxon>
    </lineage>
</organism>
<dbReference type="SUPFAM" id="SSF50249">
    <property type="entry name" value="Nucleic acid-binding proteins"/>
    <property type="match status" value="1"/>
</dbReference>
<comment type="subunit">
    <text evidence="6">Homotetramer. Forms an RuvA(8)-RuvB(12)-Holliday junction (HJ) complex. HJ DNA is sandwiched between 2 RuvA tetramers; dsDNA enters through RuvA and exits via RuvB. An RuvB hexamer assembles on each DNA strand where it exits the tetramer. Each RuvB hexamer is contacted by two RuvA subunits (via domain III) on 2 adjacent RuvB subunits; this complex drives branch migration. In the full resolvosome a probable DNA-RuvA(4)-RuvB(12)-RuvC(2) complex forms which resolves the HJ.</text>
</comment>
<evidence type="ECO:0000313" key="8">
    <source>
        <dbReference type="EMBL" id="KKU22311.1"/>
    </source>
</evidence>
<dbReference type="InterPro" id="IPR011114">
    <property type="entry name" value="RuvA_C"/>
</dbReference>
<dbReference type="InterPro" id="IPR010994">
    <property type="entry name" value="RuvA_2-like"/>
</dbReference>
<dbReference type="PATRIC" id="fig|1618732.3.peg.213"/>
<dbReference type="CDD" id="cd14332">
    <property type="entry name" value="UBA_RuvA_C"/>
    <property type="match status" value="1"/>
</dbReference>
<dbReference type="Gene3D" id="1.10.150.20">
    <property type="entry name" value="5' to 3' exonuclease, C-terminal subdomain"/>
    <property type="match status" value="1"/>
</dbReference>
<sequence>MIHGLSGKIKALGLNYVVIDVGGVAYKVYIPLNEEKLPKVGQDMDVFTYLHMREGGMDLFGFFVEEGLQLFEALILVSGVGPKSAMAILAVGSVDQITAAIAKGEPELLQRSSGVGRKTAERIILELKDKVRPSGGKEAMRLAESDQDVFEALLSLGYPRRKAEAVLREINPKLTDVRDRLKEALKLIKD</sequence>
<reference evidence="8 9" key="1">
    <citation type="journal article" date="2015" name="Nature">
        <title>rRNA introns, odd ribosomes, and small enigmatic genomes across a large radiation of phyla.</title>
        <authorList>
            <person name="Brown C.T."/>
            <person name="Hug L.A."/>
            <person name="Thomas B.C."/>
            <person name="Sharon I."/>
            <person name="Castelle C.J."/>
            <person name="Singh A."/>
            <person name="Wilkins M.J."/>
            <person name="Williams K.H."/>
            <person name="Banfield J.F."/>
        </authorList>
    </citation>
    <scope>NUCLEOTIDE SEQUENCE [LARGE SCALE GENOMIC DNA]</scope>
</reference>
<dbReference type="Pfam" id="PF14520">
    <property type="entry name" value="HHH_5"/>
    <property type="match status" value="1"/>
</dbReference>
<feature type="domain" description="Helix-hairpin-helix DNA-binding motif class 1" evidence="7">
    <location>
        <begin position="72"/>
        <end position="91"/>
    </location>
</feature>
<dbReference type="InterPro" id="IPR000085">
    <property type="entry name" value="RuvA"/>
</dbReference>
<dbReference type="GO" id="GO:0005524">
    <property type="term" value="F:ATP binding"/>
    <property type="evidence" value="ECO:0007669"/>
    <property type="project" value="InterPro"/>
</dbReference>
<dbReference type="AlphaFoldDB" id="A0A0G1NPG5"/>
<dbReference type="InterPro" id="IPR013849">
    <property type="entry name" value="DNA_helicase_Holl-junc_RuvA_I"/>
</dbReference>
<comment type="subcellular location">
    <subcellularLocation>
        <location evidence="6">Cytoplasm</location>
    </subcellularLocation>
</comment>
<evidence type="ECO:0000256" key="1">
    <source>
        <dbReference type="ARBA" id="ARBA00022490"/>
    </source>
</evidence>
<dbReference type="Pfam" id="PF07499">
    <property type="entry name" value="RuvA_C"/>
    <property type="match status" value="1"/>
</dbReference>
<feature type="domain" description="Helix-hairpin-helix DNA-binding motif class 1" evidence="7">
    <location>
        <begin position="107"/>
        <end position="126"/>
    </location>
</feature>
<proteinExistence type="inferred from homology"/>
<evidence type="ECO:0000256" key="4">
    <source>
        <dbReference type="ARBA" id="ARBA00023172"/>
    </source>
</evidence>
<keyword evidence="1 6" id="KW-0963">Cytoplasm</keyword>
<dbReference type="GO" id="GO:0005737">
    <property type="term" value="C:cytoplasm"/>
    <property type="evidence" value="ECO:0007669"/>
    <property type="project" value="UniProtKB-SubCell"/>
</dbReference>
<keyword evidence="8" id="KW-0347">Helicase</keyword>
<evidence type="ECO:0000256" key="3">
    <source>
        <dbReference type="ARBA" id="ARBA00023125"/>
    </source>
</evidence>
<evidence type="ECO:0000256" key="2">
    <source>
        <dbReference type="ARBA" id="ARBA00022763"/>
    </source>
</evidence>
<comment type="caution">
    <text evidence="8">The sequence shown here is derived from an EMBL/GenBank/DDBJ whole genome shotgun (WGS) entry which is preliminary data.</text>
</comment>
<evidence type="ECO:0000313" key="9">
    <source>
        <dbReference type="Proteomes" id="UP000034107"/>
    </source>
</evidence>
<protein>
    <recommendedName>
        <fullName evidence="6">Holliday junction branch migration complex subunit RuvA</fullName>
    </recommendedName>
</protein>
<dbReference type="SUPFAM" id="SSF47781">
    <property type="entry name" value="RuvA domain 2-like"/>
    <property type="match status" value="1"/>
</dbReference>
<keyword evidence="4 6" id="KW-0233">DNA recombination</keyword>
<dbReference type="GO" id="GO:0048476">
    <property type="term" value="C:Holliday junction resolvase complex"/>
    <property type="evidence" value="ECO:0007669"/>
    <property type="project" value="UniProtKB-UniRule"/>
</dbReference>
<comment type="function">
    <text evidence="6">The RuvA-RuvB-RuvC complex processes Holliday junction (HJ) DNA during genetic recombination and DNA repair, while the RuvA-RuvB complex plays an important role in the rescue of blocked DNA replication forks via replication fork reversal (RFR). RuvA specifically binds to HJ cruciform DNA, conferring on it an open structure. The RuvB hexamer acts as an ATP-dependent pump, pulling dsDNA into and through the RuvAB complex. HJ branch migration allows RuvC to scan DNA until it finds its consensus sequence, where it cleaves and resolves the cruciform DNA.</text>
</comment>
<comment type="domain">
    <text evidence="6">Has three domains with a flexible linker between the domains II and III and assumes an 'L' shape. Domain III is highly mobile and contacts RuvB.</text>
</comment>
<name>A0A0G1NPG5_9BACT</name>
<dbReference type="Proteomes" id="UP000034107">
    <property type="component" value="Unassembled WGS sequence"/>
</dbReference>
<evidence type="ECO:0000256" key="6">
    <source>
        <dbReference type="HAMAP-Rule" id="MF_00031"/>
    </source>
</evidence>
<dbReference type="GO" id="GO:0000400">
    <property type="term" value="F:four-way junction DNA binding"/>
    <property type="evidence" value="ECO:0007669"/>
    <property type="project" value="UniProtKB-UniRule"/>
</dbReference>
<keyword evidence="5 6" id="KW-0234">DNA repair</keyword>
<dbReference type="GO" id="GO:0006310">
    <property type="term" value="P:DNA recombination"/>
    <property type="evidence" value="ECO:0007669"/>
    <property type="project" value="UniProtKB-UniRule"/>
</dbReference>
<keyword evidence="3 6" id="KW-0238">DNA-binding</keyword>
<keyword evidence="8" id="KW-0547">Nucleotide-binding</keyword>
<dbReference type="EMBL" id="LCLS01000004">
    <property type="protein sequence ID" value="KKU22311.1"/>
    <property type="molecule type" value="Genomic_DNA"/>
</dbReference>
<accession>A0A0G1NPG5</accession>
<dbReference type="Gene3D" id="1.10.8.10">
    <property type="entry name" value="DNA helicase RuvA subunit, C-terminal domain"/>
    <property type="match status" value="1"/>
</dbReference>
<dbReference type="GO" id="GO:0009379">
    <property type="term" value="C:Holliday junction helicase complex"/>
    <property type="evidence" value="ECO:0007669"/>
    <property type="project" value="InterPro"/>
</dbReference>
<comment type="caution">
    <text evidence="6">Lacks conserved residue(s) required for the propagation of feature annotation.</text>
</comment>
<dbReference type="NCBIfam" id="TIGR00084">
    <property type="entry name" value="ruvA"/>
    <property type="match status" value="1"/>
</dbReference>
<dbReference type="InterPro" id="IPR036267">
    <property type="entry name" value="RuvA_C_sf"/>
</dbReference>